<feature type="region of interest" description="Disordered" evidence="1">
    <location>
        <begin position="228"/>
        <end position="250"/>
    </location>
</feature>
<feature type="region of interest" description="Disordered" evidence="1">
    <location>
        <begin position="1"/>
        <end position="22"/>
    </location>
</feature>
<sequence>MFENAGSRRASGGKNGPALGLESLEDRTTPAAAPLLDQAFLAESARLDMVQAWLGMVEATRGANSQTRAAGEQLYTTQLNALNQITPVLRQLGLSVQLSSFDTAIAQELPTRSAAEIDSQFLALSTMDAIQAAALDRTELRFSSNSAAVSFAEAQLLVTQQELLTEVDLLGAGGAANTLSLFEALGGFSTSGIGSPGTTGFGAIGAPDTSGFSGIALTSTGQFGPATATAGFGPANSNGSSSSEGFGPANTAGGAASGGFGPASTVGGAASGGFGPASTAGGAASGGFGPGATFGSNNGFGPASTTGF</sequence>
<evidence type="ECO:0000313" key="2">
    <source>
        <dbReference type="EMBL" id="QJW95505.1"/>
    </source>
</evidence>
<proteinExistence type="predicted"/>
<name>A0A6M5YNF1_9BACT</name>
<dbReference type="Proteomes" id="UP000503447">
    <property type="component" value="Chromosome"/>
</dbReference>
<dbReference type="KEGG" id="ftj:FTUN_3054"/>
<keyword evidence="3" id="KW-1185">Reference proteome</keyword>
<protein>
    <submittedName>
        <fullName evidence="2">Uncharacterized protein</fullName>
    </submittedName>
</protein>
<gene>
    <name evidence="2" type="ORF">FTUN_3054</name>
</gene>
<dbReference type="EMBL" id="CP053452">
    <property type="protein sequence ID" value="QJW95505.1"/>
    <property type="molecule type" value="Genomic_DNA"/>
</dbReference>
<accession>A0A6M5YNF1</accession>
<dbReference type="RefSeq" id="WP_171471275.1">
    <property type="nucleotide sequence ID" value="NZ_CP053452.2"/>
</dbReference>
<evidence type="ECO:0000313" key="3">
    <source>
        <dbReference type="Proteomes" id="UP000503447"/>
    </source>
</evidence>
<evidence type="ECO:0000256" key="1">
    <source>
        <dbReference type="SAM" id="MobiDB-lite"/>
    </source>
</evidence>
<dbReference type="AlphaFoldDB" id="A0A6M5YNF1"/>
<reference evidence="3" key="1">
    <citation type="submission" date="2020-05" db="EMBL/GenBank/DDBJ databases">
        <title>Frigoriglobus tundricola gen. nov., sp. nov., a psychrotolerant cellulolytic planctomycete of the family Gemmataceae with two divergent copies of 16S rRNA gene.</title>
        <authorList>
            <person name="Kulichevskaya I.S."/>
            <person name="Ivanova A.A."/>
            <person name="Naumoff D.G."/>
            <person name="Beletsky A.V."/>
            <person name="Rijpstra W.I.C."/>
            <person name="Sinninghe Damste J.S."/>
            <person name="Mardanov A.V."/>
            <person name="Ravin N.V."/>
            <person name="Dedysh S.N."/>
        </authorList>
    </citation>
    <scope>NUCLEOTIDE SEQUENCE [LARGE SCALE GENOMIC DNA]</scope>
    <source>
        <strain evidence="3">PL17</strain>
    </source>
</reference>
<organism evidence="2 3">
    <name type="scientific">Frigoriglobus tundricola</name>
    <dbReference type="NCBI Taxonomy" id="2774151"/>
    <lineage>
        <taxon>Bacteria</taxon>
        <taxon>Pseudomonadati</taxon>
        <taxon>Planctomycetota</taxon>
        <taxon>Planctomycetia</taxon>
        <taxon>Gemmatales</taxon>
        <taxon>Gemmataceae</taxon>
        <taxon>Frigoriglobus</taxon>
    </lineage>
</organism>